<dbReference type="PROSITE" id="PS51257">
    <property type="entry name" value="PROKAR_LIPOPROTEIN"/>
    <property type="match status" value="1"/>
</dbReference>
<dbReference type="EMBL" id="CABWLR010000003">
    <property type="protein sequence ID" value="VXB58255.1"/>
    <property type="molecule type" value="Genomic_DNA"/>
</dbReference>
<keyword evidence="3" id="KW-1185">Reference proteome</keyword>
<evidence type="ECO:0000259" key="1">
    <source>
        <dbReference type="Pfam" id="PF06439"/>
    </source>
</evidence>
<gene>
    <name evidence="2" type="ORF">MARI151_30064</name>
</gene>
<sequence length="275" mass="30433">MKNKYTILALVAALGVVSCQEKVPADVVGTMDAKVKDSVIVYEEYMGDEPTKPEETEFYEPKVPVVKPGEKGSAPSDAIVLFDGTSLDNWISTNDSTAAKWHLNKDGSMTVNDKTGNIQTKQNFGDIQLHIEWKSPLPVQREGQNRANSGVFLNGIYEVQVLDQNDNPTYVNGQVGSIYKQHVPLAMASVPTGEWNTYDIIYHAPEFNKDGGKIKSGDITVIHNGVLVQDHVEIKGTTPYVGWPKNPPHGKGPLMLQDHGDDSRVSYRNIWVREL</sequence>
<name>A0A653RTQ2_9FLAO</name>
<dbReference type="AlphaFoldDB" id="A0A653RTQ2"/>
<protein>
    <recommendedName>
        <fullName evidence="1">3-keto-alpha-glucoside-1,2-lyase/3-keto-2-hydroxy-glucal hydratase domain-containing protein</fullName>
    </recommendedName>
</protein>
<organism evidence="2 3">
    <name type="scientific">Maribacter litoralis</name>
    <dbReference type="NCBI Taxonomy" id="2059726"/>
    <lineage>
        <taxon>Bacteria</taxon>
        <taxon>Pseudomonadati</taxon>
        <taxon>Bacteroidota</taxon>
        <taxon>Flavobacteriia</taxon>
        <taxon>Flavobacteriales</taxon>
        <taxon>Flavobacteriaceae</taxon>
        <taxon>Maribacter</taxon>
    </lineage>
</organism>
<dbReference type="InterPro" id="IPR010496">
    <property type="entry name" value="AL/BT2_dom"/>
</dbReference>
<dbReference type="Proteomes" id="UP000430202">
    <property type="component" value="Unassembled WGS sequence"/>
</dbReference>
<accession>A0A653RTQ2</accession>
<evidence type="ECO:0000313" key="3">
    <source>
        <dbReference type="Proteomes" id="UP000430202"/>
    </source>
</evidence>
<dbReference type="Gene3D" id="2.60.120.560">
    <property type="entry name" value="Exo-inulinase, domain 1"/>
    <property type="match status" value="1"/>
</dbReference>
<dbReference type="Pfam" id="PF06439">
    <property type="entry name" value="3keto-disac_hyd"/>
    <property type="match status" value="1"/>
</dbReference>
<proteinExistence type="predicted"/>
<reference evidence="2 3" key="1">
    <citation type="submission" date="2019-10" db="EMBL/GenBank/DDBJ databases">
        <authorList>
            <person name="Karimi E."/>
        </authorList>
    </citation>
    <scope>NUCLEOTIDE SEQUENCE [LARGE SCALE GENOMIC DNA]</scope>
    <source>
        <strain evidence="2">Maribacter sp. 151</strain>
    </source>
</reference>
<evidence type="ECO:0000313" key="2">
    <source>
        <dbReference type="EMBL" id="VXB58255.1"/>
    </source>
</evidence>
<dbReference type="OrthoDB" id="176168at2"/>
<feature type="domain" description="3-keto-alpha-glucoside-1,2-lyase/3-keto-2-hydroxy-glucal hydratase" evidence="1">
    <location>
        <begin position="78"/>
        <end position="273"/>
    </location>
</feature>
<dbReference type="RefSeq" id="WP_116771916.1">
    <property type="nucleotide sequence ID" value="NZ_LR733271.1"/>
</dbReference>
<dbReference type="GO" id="GO:0016787">
    <property type="term" value="F:hydrolase activity"/>
    <property type="evidence" value="ECO:0007669"/>
    <property type="project" value="InterPro"/>
</dbReference>